<organism evidence="1 2">
    <name type="scientific">Brachybacterium alimentarium</name>
    <dbReference type="NCBI Taxonomy" id="47845"/>
    <lineage>
        <taxon>Bacteria</taxon>
        <taxon>Bacillati</taxon>
        <taxon>Actinomycetota</taxon>
        <taxon>Actinomycetes</taxon>
        <taxon>Micrococcales</taxon>
        <taxon>Dermabacteraceae</taxon>
        <taxon>Brachybacterium</taxon>
    </lineage>
</organism>
<gene>
    <name evidence="1" type="ORF">CIK66_13615</name>
</gene>
<dbReference type="EMBL" id="NRGR01000021">
    <property type="protein sequence ID" value="PCC38602.1"/>
    <property type="molecule type" value="Genomic_DNA"/>
</dbReference>
<evidence type="ECO:0000313" key="2">
    <source>
        <dbReference type="Proteomes" id="UP000218598"/>
    </source>
</evidence>
<proteinExistence type="predicted"/>
<protein>
    <submittedName>
        <fullName evidence="1">Uncharacterized protein</fullName>
    </submittedName>
</protein>
<dbReference type="Proteomes" id="UP000218598">
    <property type="component" value="Unassembled WGS sequence"/>
</dbReference>
<sequence>MSTPHERVDDATRRLLDLLERGESLSLEAIDLRAELAVATAESGQLEDAFFQVDELLKDAQREHGPEHDVVSRVRSAVAEVETLARRSIEGS</sequence>
<dbReference type="RefSeq" id="WP_096197493.1">
    <property type="nucleotide sequence ID" value="NZ_BAAAIQ010000019.1"/>
</dbReference>
<dbReference type="AlphaFoldDB" id="A0A2A3YFP9"/>
<comment type="caution">
    <text evidence="1">The sequence shown here is derived from an EMBL/GenBank/DDBJ whole genome shotgun (WGS) entry which is preliminary data.</text>
</comment>
<reference evidence="1 2" key="1">
    <citation type="journal article" date="2017" name="Elife">
        <title>Extensive horizontal gene transfer in cheese-associated bacteria.</title>
        <authorList>
            <person name="Bonham K.S."/>
            <person name="Wolfe B.E."/>
            <person name="Dutton R.J."/>
        </authorList>
    </citation>
    <scope>NUCLEOTIDE SEQUENCE [LARGE SCALE GENOMIC DNA]</scope>
    <source>
        <strain evidence="1 2">341_9</strain>
    </source>
</reference>
<evidence type="ECO:0000313" key="1">
    <source>
        <dbReference type="EMBL" id="PCC38602.1"/>
    </source>
</evidence>
<name>A0A2A3YFP9_9MICO</name>
<dbReference type="GeneID" id="95327671"/>
<keyword evidence="2" id="KW-1185">Reference proteome</keyword>
<dbReference type="OrthoDB" id="4794262at2"/>
<accession>A0A2A3YFP9</accession>